<protein>
    <submittedName>
        <fullName evidence="1">Uncharacterized protein</fullName>
    </submittedName>
</protein>
<organism evidence="1 2">
    <name type="scientific">Streptomyces dengpaensis</name>
    <dbReference type="NCBI Taxonomy" id="2049881"/>
    <lineage>
        <taxon>Bacteria</taxon>
        <taxon>Bacillati</taxon>
        <taxon>Actinomycetota</taxon>
        <taxon>Actinomycetes</taxon>
        <taxon>Kitasatosporales</taxon>
        <taxon>Streptomycetaceae</taxon>
        <taxon>Streptomyces</taxon>
    </lineage>
</organism>
<proteinExistence type="predicted"/>
<evidence type="ECO:0000313" key="1">
    <source>
        <dbReference type="EMBL" id="AVH61134.1"/>
    </source>
</evidence>
<gene>
    <name evidence="1" type="ORF">C4B68_12050</name>
</gene>
<reference evidence="1 2" key="1">
    <citation type="submission" date="2018-02" db="EMBL/GenBank/DDBJ databases">
        <title>Complete genome sequence of Streptomyces dengpaensis, the producer of angucyclines.</title>
        <authorList>
            <person name="Yumei L."/>
        </authorList>
    </citation>
    <scope>NUCLEOTIDE SEQUENCE [LARGE SCALE GENOMIC DNA]</scope>
    <source>
        <strain evidence="1 2">XZHG99</strain>
    </source>
</reference>
<dbReference type="Proteomes" id="UP000238413">
    <property type="component" value="Chromosome"/>
</dbReference>
<accession>A0ABM6T276</accession>
<sequence length="66" mass="7328">MRPQRTGGQVEEPGWRSAECTVATRPGYEDLHEECRRTADVPLPHTVGVLLVRRCPCSCHTPGDGR</sequence>
<dbReference type="EMBL" id="CP026652">
    <property type="protein sequence ID" value="AVH61134.1"/>
    <property type="molecule type" value="Genomic_DNA"/>
</dbReference>
<evidence type="ECO:0000313" key="2">
    <source>
        <dbReference type="Proteomes" id="UP000238413"/>
    </source>
</evidence>
<name>A0ABM6T276_9ACTN</name>
<keyword evidence="2" id="KW-1185">Reference proteome</keyword>